<accession>A0A498IFA4</accession>
<sequence>MSGSGCLKSLMLALTLHQFPDPLFFHRFPPLHFTTKPKPTSSFNLHKRFRGSVIRLSSPEEYTSNAAAANAHVLDDSLLHQNEGNNPKGIEFLHSMETRSVRANCQTYIWLLKGCSNSGSLLDSKKLHSRILKLGFDAEHVICDGLIDAYLAAGDLVGAVRVFDDVPYRSLFSWNNIIQVFLANKLTSQVLDFFSRMLADNVHPDETTFSRVLRACGGSNVHLQFVKQIHARVICHGFGTSLLVCNPLIDLYAKNGSVDAAKKVFDKLYIRDSVSWVAMISGLSQNGREKEAILLFIEMQTSDILPTPYVFSSVLSACAKIELFKMGEQLHGLIFKGGFSCETYVCNALVTLYSRSGNFISAEQIFKTMWHRDAVSYNSLISGLAQCGFSDRALELFKRMQIDCLRPDCVTIASLLSACAEIGALQKGKQLHSLAIKAGMSSDIILEGSLLDLYVKCSDVQTAYEFFLTTETENVVLWNVMLVAYGQLDDLDQSFRIFKQMHVEGMIPNQYTYPSILRTCTSVGALNLGEQIHTQVIKTGFHFNVYVCSVLIDMYAKHGELDTALRILRRLTADDVVSWTAMIAGYAQHDLFSESLILFEEMQRRGIQSDSIGFSSAISACAGIQALRQGRQIHAQSCVFGYSDDLSVGNALVTLYARCGRIQEAYRAFEATDSKDNMSWNGLISGFAQSGYYEEALQVFTRMNKAGIEANMFTFGSAVSAAANLTNIKQGQQIHATIIKTGSNSETEVSNALITLYSKCGSIDDAKREFSEMPEKNEISWNAMITGYSQHGREICHLKSHISSSFTFSGGQNQTSAVCTSSALSSTAQGGGGRRVKLACSWGWGLGLGLDQNMQLFTSIQPHKLLRRRRCLRSLDSTRLYSSSSSSSSSRNKAKRFNSEAHLFVGGGDHDEGDGVYGGDDDGGHVEYYERDDDLSCFRGLVLDISYRPVNVVCWKRAICLEFMEKADVLEYYDQTVNSPSGSYYIPAVLRVPHLLQIVKRRRIKNSLSRKNILCRDSFTCQYCSSRENLTIDHVFPIARGGQWKWDNLVTACARCNSKKGQKTLEEANMKLMKVPKAPKDYDILAIPLTSAAIKMLKMRKGTPEEWLQYLSNSKPPPSSEP</sequence>
<organism evidence="4 5">
    <name type="scientific">Malus domestica</name>
    <name type="common">Apple</name>
    <name type="synonym">Pyrus malus</name>
    <dbReference type="NCBI Taxonomy" id="3750"/>
    <lineage>
        <taxon>Eukaryota</taxon>
        <taxon>Viridiplantae</taxon>
        <taxon>Streptophyta</taxon>
        <taxon>Embryophyta</taxon>
        <taxon>Tracheophyta</taxon>
        <taxon>Spermatophyta</taxon>
        <taxon>Magnoliopsida</taxon>
        <taxon>eudicotyledons</taxon>
        <taxon>Gunneridae</taxon>
        <taxon>Pentapetalae</taxon>
        <taxon>rosids</taxon>
        <taxon>fabids</taxon>
        <taxon>Rosales</taxon>
        <taxon>Rosaceae</taxon>
        <taxon>Amygdaloideae</taxon>
        <taxon>Maleae</taxon>
        <taxon>Malus</taxon>
    </lineage>
</organism>
<dbReference type="Pfam" id="PF14279">
    <property type="entry name" value="HNH_5"/>
    <property type="match status" value="1"/>
</dbReference>
<dbReference type="SMART" id="SM00507">
    <property type="entry name" value="HNHc"/>
    <property type="match status" value="1"/>
</dbReference>
<proteinExistence type="predicted"/>
<feature type="repeat" description="PPR" evidence="2">
    <location>
        <begin position="272"/>
        <end position="306"/>
    </location>
</feature>
<dbReference type="PANTHER" id="PTHR24015:SF548">
    <property type="entry name" value="OS08G0340900 PROTEIN"/>
    <property type="match status" value="1"/>
</dbReference>
<feature type="repeat" description="PPR" evidence="2">
    <location>
        <begin position="170"/>
        <end position="204"/>
    </location>
</feature>
<dbReference type="InterPro" id="IPR046960">
    <property type="entry name" value="PPR_At4g14850-like_plant"/>
</dbReference>
<dbReference type="NCBIfam" id="TIGR00756">
    <property type="entry name" value="PPR"/>
    <property type="match status" value="6"/>
</dbReference>
<dbReference type="PANTHER" id="PTHR24015">
    <property type="entry name" value="OS07G0578800 PROTEIN-RELATED"/>
    <property type="match status" value="1"/>
</dbReference>
<dbReference type="InterPro" id="IPR002885">
    <property type="entry name" value="PPR_rpt"/>
</dbReference>
<evidence type="ECO:0000256" key="1">
    <source>
        <dbReference type="ARBA" id="ARBA00022737"/>
    </source>
</evidence>
<dbReference type="Gene3D" id="1.25.40.10">
    <property type="entry name" value="Tetratricopeptide repeat domain"/>
    <property type="match status" value="5"/>
</dbReference>
<evidence type="ECO:0000256" key="2">
    <source>
        <dbReference type="PROSITE-ProRule" id="PRU00708"/>
    </source>
</evidence>
<dbReference type="GO" id="GO:0009451">
    <property type="term" value="P:RNA modification"/>
    <property type="evidence" value="ECO:0007669"/>
    <property type="project" value="InterPro"/>
</dbReference>
<dbReference type="PROSITE" id="PS51375">
    <property type="entry name" value="PPR"/>
    <property type="match status" value="6"/>
</dbReference>
<keyword evidence="5" id="KW-1185">Reference proteome</keyword>
<feature type="repeat" description="PPR" evidence="2">
    <location>
        <begin position="676"/>
        <end position="710"/>
    </location>
</feature>
<dbReference type="InterPro" id="IPR029471">
    <property type="entry name" value="HNH_5"/>
</dbReference>
<dbReference type="FunFam" id="1.25.40.10:FF:000381">
    <property type="entry name" value="Pentatricopeptide repeat-containing protein"/>
    <property type="match status" value="2"/>
</dbReference>
<dbReference type="AlphaFoldDB" id="A0A498IFA4"/>
<dbReference type="InterPro" id="IPR003615">
    <property type="entry name" value="HNH_nuc"/>
</dbReference>
<name>A0A498IFA4_MALDO</name>
<evidence type="ECO:0000313" key="5">
    <source>
        <dbReference type="Proteomes" id="UP000290289"/>
    </source>
</evidence>
<feature type="domain" description="HNH nuclease" evidence="3">
    <location>
        <begin position="1008"/>
        <end position="1058"/>
    </location>
</feature>
<evidence type="ECO:0000313" key="4">
    <source>
        <dbReference type="EMBL" id="RXH81699.1"/>
    </source>
</evidence>
<dbReference type="FunFam" id="1.25.40.10:FF:000196">
    <property type="entry name" value="Pentatricopeptide repeat-containing protein At4g14850"/>
    <property type="match status" value="1"/>
</dbReference>
<dbReference type="FunFam" id="1.25.40.10:FF:000073">
    <property type="entry name" value="Pentatricopeptide repeat-containing protein chloroplastic"/>
    <property type="match status" value="2"/>
</dbReference>
<dbReference type="InterPro" id="IPR011990">
    <property type="entry name" value="TPR-like_helical_dom_sf"/>
</dbReference>
<comment type="caution">
    <text evidence="4">The sequence shown here is derived from an EMBL/GenBank/DDBJ whole genome shotgun (WGS) entry which is preliminary data.</text>
</comment>
<dbReference type="Pfam" id="PF13041">
    <property type="entry name" value="PPR_2"/>
    <property type="match status" value="5"/>
</dbReference>
<dbReference type="SUPFAM" id="SSF48452">
    <property type="entry name" value="TPR-like"/>
    <property type="match status" value="1"/>
</dbReference>
<dbReference type="Pfam" id="PF01535">
    <property type="entry name" value="PPR"/>
    <property type="match status" value="6"/>
</dbReference>
<dbReference type="Proteomes" id="UP000290289">
    <property type="component" value="Chromosome 12"/>
</dbReference>
<gene>
    <name evidence="4" type="ORF">DVH24_035120</name>
</gene>
<feature type="repeat" description="PPR" evidence="2">
    <location>
        <begin position="474"/>
        <end position="508"/>
    </location>
</feature>
<reference evidence="4 5" key="1">
    <citation type="submission" date="2018-10" db="EMBL/GenBank/DDBJ databases">
        <title>A high-quality apple genome assembly.</title>
        <authorList>
            <person name="Hu J."/>
        </authorList>
    </citation>
    <scope>NUCLEOTIDE SEQUENCE [LARGE SCALE GENOMIC DNA]</scope>
    <source>
        <strain evidence="5">cv. HFTH1</strain>
        <tissue evidence="4">Young leaf</tissue>
    </source>
</reference>
<dbReference type="Gene3D" id="1.10.30.50">
    <property type="match status" value="1"/>
</dbReference>
<dbReference type="GO" id="GO:0003723">
    <property type="term" value="F:RNA binding"/>
    <property type="evidence" value="ECO:0007669"/>
    <property type="project" value="InterPro"/>
</dbReference>
<dbReference type="FunFam" id="1.25.40.10:FF:002118">
    <property type="entry name" value="Pentatricopeptide repeat-containing protein At4g13650"/>
    <property type="match status" value="1"/>
</dbReference>
<dbReference type="EMBL" id="RDQH01000338">
    <property type="protein sequence ID" value="RXH81699.1"/>
    <property type="molecule type" value="Genomic_DNA"/>
</dbReference>
<feature type="repeat" description="PPR" evidence="2">
    <location>
        <begin position="575"/>
        <end position="609"/>
    </location>
</feature>
<evidence type="ECO:0000259" key="3">
    <source>
        <dbReference type="SMART" id="SM00507"/>
    </source>
</evidence>
<feature type="repeat" description="PPR" evidence="2">
    <location>
        <begin position="373"/>
        <end position="407"/>
    </location>
</feature>
<dbReference type="CDD" id="cd00085">
    <property type="entry name" value="HNHc"/>
    <property type="match status" value="1"/>
</dbReference>
<keyword evidence="1" id="KW-0677">Repeat</keyword>
<protein>
    <recommendedName>
        <fullName evidence="3">HNH nuclease domain-containing protein</fullName>
    </recommendedName>
</protein>